<feature type="transmembrane region" description="Helical" evidence="1">
    <location>
        <begin position="94"/>
        <end position="117"/>
    </location>
</feature>
<keyword evidence="1" id="KW-0472">Membrane</keyword>
<evidence type="ECO:0000313" key="2">
    <source>
        <dbReference type="EMBL" id="MCF4120720.1"/>
    </source>
</evidence>
<feature type="transmembrane region" description="Helical" evidence="1">
    <location>
        <begin position="123"/>
        <end position="142"/>
    </location>
</feature>
<proteinExistence type="predicted"/>
<dbReference type="RefSeq" id="WP_236088495.1">
    <property type="nucleotide sequence ID" value="NZ_JAKGSG010000023.1"/>
</dbReference>
<dbReference type="EMBL" id="JAKGSG010000023">
    <property type="protein sequence ID" value="MCF4120720.1"/>
    <property type="molecule type" value="Genomic_DNA"/>
</dbReference>
<comment type="caution">
    <text evidence="2">The sequence shown here is derived from an EMBL/GenBank/DDBJ whole genome shotgun (WGS) entry which is preliminary data.</text>
</comment>
<evidence type="ECO:0000313" key="3">
    <source>
        <dbReference type="Proteomes" id="UP001165405"/>
    </source>
</evidence>
<keyword evidence="1" id="KW-1133">Transmembrane helix</keyword>
<reference evidence="2" key="1">
    <citation type="submission" date="2022-01" db="EMBL/GenBank/DDBJ databases">
        <title>Antribacter sp. nov., isolated from Guizhou of China.</title>
        <authorList>
            <person name="Chengliang C."/>
            <person name="Ya Z."/>
        </authorList>
    </citation>
    <scope>NUCLEOTIDE SEQUENCE</scope>
    <source>
        <strain evidence="2">KLBMP 9083</strain>
    </source>
</reference>
<keyword evidence="3" id="KW-1185">Reference proteome</keyword>
<feature type="transmembrane region" description="Helical" evidence="1">
    <location>
        <begin position="28"/>
        <end position="46"/>
    </location>
</feature>
<evidence type="ECO:0000256" key="1">
    <source>
        <dbReference type="SAM" id="Phobius"/>
    </source>
</evidence>
<protein>
    <submittedName>
        <fullName evidence="2">Uncharacterized protein</fullName>
    </submittedName>
</protein>
<organism evidence="2 3">
    <name type="scientific">Antribacter soli</name>
    <dbReference type="NCBI Taxonomy" id="2910976"/>
    <lineage>
        <taxon>Bacteria</taxon>
        <taxon>Bacillati</taxon>
        <taxon>Actinomycetota</taxon>
        <taxon>Actinomycetes</taxon>
        <taxon>Micrococcales</taxon>
        <taxon>Promicromonosporaceae</taxon>
        <taxon>Antribacter</taxon>
    </lineage>
</organism>
<dbReference type="Proteomes" id="UP001165405">
    <property type="component" value="Unassembled WGS sequence"/>
</dbReference>
<name>A0AA41U6W7_9MICO</name>
<gene>
    <name evidence="2" type="ORF">L1785_06995</name>
</gene>
<keyword evidence="1" id="KW-0812">Transmembrane</keyword>
<dbReference type="AlphaFoldDB" id="A0AA41U6W7"/>
<accession>A0AA41U6W7</accession>
<sequence length="198" mass="21936">MKRALPQISVDHPHHVQSVWCAPHPGRLLAWAWFLSLGTLAALGYAPDPRPVRRFVLVLDPAASEPQANDVASRIEPLVQDAQRRYRWSLLTHALFLAAFLGTWTLTILLSIEFAAADPSTPFFVAGGFATCGVLLPLAYACDRRPWDAGQRIAAFEAPRLLRSHRIGGERRVLRLLAKAEGSPQPVGRLRRDLLRPG</sequence>